<feature type="chain" id="PRO_5046792183" evidence="2">
    <location>
        <begin position="21"/>
        <end position="1677"/>
    </location>
</feature>
<evidence type="ECO:0000313" key="5">
    <source>
        <dbReference type="Proteomes" id="UP001595818"/>
    </source>
</evidence>
<dbReference type="Gene3D" id="2.60.40.10">
    <property type="entry name" value="Immunoglobulins"/>
    <property type="match status" value="1"/>
</dbReference>
<keyword evidence="5" id="KW-1185">Reference proteome</keyword>
<reference evidence="5" key="1">
    <citation type="journal article" date="2019" name="Int. J. Syst. Evol. Microbiol.">
        <title>The Global Catalogue of Microorganisms (GCM) 10K type strain sequencing project: providing services to taxonomists for standard genome sequencing and annotation.</title>
        <authorList>
            <consortium name="The Broad Institute Genomics Platform"/>
            <consortium name="The Broad Institute Genome Sequencing Center for Infectious Disease"/>
            <person name="Wu L."/>
            <person name="Ma J."/>
        </authorList>
    </citation>
    <scope>NUCLEOTIDE SEQUENCE [LARGE SCALE GENOMIC DNA]</scope>
    <source>
        <strain evidence="5">CGMCC 4.7466</strain>
    </source>
</reference>
<dbReference type="RefSeq" id="WP_377069292.1">
    <property type="nucleotide sequence ID" value="NZ_JBHSJJ010000025.1"/>
</dbReference>
<comment type="caution">
    <text evidence="4">The sequence shown here is derived from an EMBL/GenBank/DDBJ whole genome shotgun (WGS) entry which is preliminary data.</text>
</comment>
<dbReference type="InterPro" id="IPR001769">
    <property type="entry name" value="Gingipain"/>
</dbReference>
<dbReference type="CDD" id="cd02258">
    <property type="entry name" value="Peptidase_C25_N"/>
    <property type="match status" value="1"/>
</dbReference>
<name>A0ABV9T8Z8_9BACT</name>
<dbReference type="Gene3D" id="3.40.50.1460">
    <property type="match status" value="1"/>
</dbReference>
<organism evidence="4 5">
    <name type="scientific">Negadavirga shengliensis</name>
    <dbReference type="NCBI Taxonomy" id="1389218"/>
    <lineage>
        <taxon>Bacteria</taxon>
        <taxon>Pseudomonadati</taxon>
        <taxon>Bacteroidota</taxon>
        <taxon>Cytophagia</taxon>
        <taxon>Cytophagales</taxon>
        <taxon>Cyclobacteriaceae</taxon>
        <taxon>Negadavirga</taxon>
    </lineage>
</organism>
<keyword evidence="1 2" id="KW-0732">Signal</keyword>
<dbReference type="InterPro" id="IPR013783">
    <property type="entry name" value="Ig-like_fold"/>
</dbReference>
<dbReference type="EMBL" id="JBHSJJ010000025">
    <property type="protein sequence ID" value="MFC4874946.1"/>
    <property type="molecule type" value="Genomic_DNA"/>
</dbReference>
<sequence length="1677" mass="189018">MRKIYFFLLFWIIHPNSLLAQFNSWVDYSRDYYKVYTAADGVYRLSQTSLSASGINVGEIDPRDIRMYHRGEEVSIFVAGEEDGDFGPQDYVEFVGKRNDGNLDRELYLEPDILPNPHYNTFSDSTAFFLTVTPGIRGKRMQVDDIPGGELETVSSYNKTVLQYYADQYSLGRTYFPNVRLSVYDEGQGWTSSIITRGNHRLFNFNGLGSVQAGSAPKVEIGIMGRSASSHLTSLQVGASPNNLRELGRYEFENFATENVVEELLPSDFNENGDLVIRVTSLGVEGAIDNVSVNYIRVAFETPVSGGDFDKRVFGFPAGVRALSINDISRNYVAYDITDIHHPTKKQLNSDQGNLEFRVGLPDRDSEVLVQRSDRIIEPHVLQKVRFRNLLDQKADYLIITHPRLKKPAANYGDPVTAYAAYRASPAGGSYDTLTVTVHELYDQFSFGEKSPLGIRKFLEAYHPRHQPDYLLLVGRAYGIINSRRQGGVTYFYRNNPDLFNFQELVPAYGYPYSDNQYSVGLDPGAPLHQSIAIGRIPARTPDDVGHYLDKVKEKDALGVQEEWQKNIMHLSGGRSAFELERFYNFLNGFKNVAEDIYLGGNVHTIRKRSNESVELINVSEEVNEGVSLVTFFGHAAPSTTDIDIGFASVNEMGYRNKGKYPVLLLNGCDAGNAFGDAYTFGEDWIVTPDRGASIFMAHADIGIDVYLRRYSESFYAKAFADSTLIHQSLGKIKIEAEKLLYSRYGVSEVNQSHASQIIMLGDPAIRMFPADKADYAVRSEDVGLKGFGDEPLNSLLDSMELSVVVKNLGIVSLDSVDLQITRQLPDGTVLPIETDLLAPVFRQDTVFVTVPNTGINSFGDNTFTVEINKDRRTEELNYGNNAVSVSIFVPMSGTLNLMPSEFSIVNDRMVEIIAQIPGSSIEERNVVIQLDTVPDFSSAVRRETRITTRNVAKWKVDLFQQFSMTDSMTYYWRTRFLEPREGENKEWNHSSFSFISDGPEGWTQRRLGQFQDNQLTHLQVDLINQKWTFQETQLNIDVFTFGTETDGLTVENTQIMLNGVSYILDTFNRFCPNGSLGLMAFQHQTLDPYLPVPLVTIDVLDERSCGRVPQVIQSIRNNRITNEGQTMLLDFVDGVKEGDYVVIFSVGNVTFSDWPDEAYLKLKELGANEATLRSLQTGDPYILFGRKGMDPGDAVEIVADKNADEATNAQVLRFETQIDGYFPQGRILTPRVGPATDWISFFSHVKENDVFNAEYSHFDIIGVTPDGGEVPLVSGLQEEQLNLNNFSAADYPYLRLRYVMDDMEASSPSFLDKWQVNYSGAPEGVLLMKTKDEYIELYEGEQAEVEFEFSNVSKYDFTDSLTVEYTFNNPGLRRLERSQIKIPPVEAGQSESFAVVFDSKGKGGKNSLNVFANPRLHLEQRYRNNIIDLSDYFMVNRDELNPVLDVHFDGVYIMDGDIVSPTVMISALVKDENRLSLKKDTTGMELMLKRNCEGCDFERVNFSSPKVKWFEATEDSDFKIELQPGPLEDGMYTLRINASDAAGNMAGEKPYEVNFEVINESQITNFYPYPNPFSSSVRFVFTVTGAEVPDEVKIQIMTVTGKVVREIFQDELGAIRIGNNISDYAWDGKDEFGDQLANGVYIYRVMVRKNGQFMEHRATAGDKAFKKGYGKMYLLR</sequence>
<dbReference type="InterPro" id="IPR029031">
    <property type="entry name" value="Gingipain_N_sf"/>
</dbReference>
<protein>
    <submittedName>
        <fullName evidence="4">C25 family cysteine peptidase</fullName>
    </submittedName>
</protein>
<dbReference type="InterPro" id="IPR029030">
    <property type="entry name" value="Caspase-like_dom_sf"/>
</dbReference>
<evidence type="ECO:0000256" key="1">
    <source>
        <dbReference type="ARBA" id="ARBA00022729"/>
    </source>
</evidence>
<proteinExistence type="predicted"/>
<dbReference type="Gene3D" id="2.60.40.4070">
    <property type="match status" value="1"/>
</dbReference>
<evidence type="ECO:0000256" key="2">
    <source>
        <dbReference type="SAM" id="SignalP"/>
    </source>
</evidence>
<gene>
    <name evidence="4" type="ORF">ACFPFU_24800</name>
</gene>
<evidence type="ECO:0000313" key="4">
    <source>
        <dbReference type="EMBL" id="MFC4874946.1"/>
    </source>
</evidence>
<dbReference type="Pfam" id="PF01364">
    <property type="entry name" value="Peptidase_C25"/>
    <property type="match status" value="1"/>
</dbReference>
<dbReference type="Proteomes" id="UP001595818">
    <property type="component" value="Unassembled WGS sequence"/>
</dbReference>
<dbReference type="Gene3D" id="3.40.50.10390">
    <property type="entry name" value="Gingipain r, domain 1"/>
    <property type="match status" value="1"/>
</dbReference>
<feature type="domain" description="Gingipain" evidence="3">
    <location>
        <begin position="397"/>
        <end position="768"/>
    </location>
</feature>
<dbReference type="SUPFAM" id="SSF52129">
    <property type="entry name" value="Caspase-like"/>
    <property type="match status" value="1"/>
</dbReference>
<evidence type="ECO:0000259" key="3">
    <source>
        <dbReference type="Pfam" id="PF01364"/>
    </source>
</evidence>
<accession>A0ABV9T8Z8</accession>
<feature type="signal peptide" evidence="2">
    <location>
        <begin position="1"/>
        <end position="20"/>
    </location>
</feature>